<protein>
    <submittedName>
        <fullName evidence="5">T9SS type A sorting domain-containing protein</fullName>
    </submittedName>
</protein>
<dbReference type="RefSeq" id="WP_169660233.1">
    <property type="nucleotide sequence ID" value="NZ_JABANE010000128.1"/>
</dbReference>
<dbReference type="NCBIfam" id="TIGR04183">
    <property type="entry name" value="Por_Secre_tail"/>
    <property type="match status" value="1"/>
</dbReference>
<feature type="chain" id="PRO_5030861241" evidence="3">
    <location>
        <begin position="26"/>
        <end position="1464"/>
    </location>
</feature>
<sequence length="1464" mass="166247">MNKLLLFLSRAVFAMLLFHTQNSFAQTAIGVLDFNASEQDKVITNFDGIHGNAPRTVEAWIKTDANGISYIADWGGMGTGARFTVMVDNGKLKITISGSGKGGTTVINDNQWHHIAVSYDGTTARGYVDGKLDFSKDLLVNTASTYTFRLGCRINSTSNFYHGNMADVRIWNVARSAEEINANKKKDFTVYTPPASLVALFRLNEGVGTTVTNSITKEEVFLGDNALTEIGNPDWVIDPSYSSAVNLDKIVLPIEVFGEEGVTRSEYVFLSDLQADQAKHLWLQVNNVGYENKISVRVNDGNKIYLNHSTVDMHYQEKARGGMTLGGFNTIRFSIPVDNFKKGDNKIAFTFELSDAISSGFRIIRLNLLDENKEKMLDDSYFIDEDPNLWEPLYSSVNDIQEGEYLWRNANLWNHYLPEGRQGFWYGNTLPDRRPIKAKCNSCHTQDGRDLEMFSYSNESIIERAKFHGLTATEGKKIASYIRTLSDKHDNVERSGRPWNPPYQPGPEVAELEPHNWHAGAGLDAVLEKDKDLIEYMFEDGVVTKEGVDDFFDARKMEDRTLTPTAMQFPDWKHWLPLVHPMDAYTLNDYWFTEDLEKNPNKAYPELRAILQSSDYANQLDSTTISDAITDFGWSYRGFHHQSIEGSSPHWRAKEGDAYHSINPEIPKELAKNSLAKLRAVQYFEIFNEFNLQGRAKEIYNPLDQPSERQWLGRVYHVFEVPPHFTSCEIDGNCAHFVGQPEETGAFESTVWYALELIIAGGNGVSGANASMDWQYQHNFIKKSGATSGIHEPLRYFKSLNAMYQIRTWTGELSPNNKYGFRIRQQSLSWVAGMSPSNGLDGYVPGFYLKLLDRIQPGMSKWILDAFIQNFLREVNEPHNDLSAWNRSTYGNDNKLDKEPETPRNSFTFTSPDYGYSHDYYTIIPLFIEMGADCDLIDELIDWCQRAWPSWNWSALKVNQKPTISLKIDHNYNVAQQVTATLSNEGTTPSIQWFVNHNAINNNENELFLPSDYFSEGDSITLVLQSSNTCLNAENNSVEETIVIPQRELTVTLNGNTIQHQESTPAYLLDSLYITNELVLHPYLWLDAMQIKPNYSPLENEVINEWYDKSGNEFHGTETDINYQPIYKSNGYNGLPAVVFGENSSDRLELLNSEEDDMLEEDWTIIIVGKSENLDTNNDILGNRGGSGSEGFMIRFNKSGKLFLETGGNNKYFGNKFSFGTKYILQISKKGNELELYVNGKIEGTQTIPDDLIFGKGKPVYIGQSSDKNYGQTRYHKGPIAEVMLFDRTVTELETELIHGYLAHKWRLTENLPLSHPYKNRSPLSFIVTSPSGTKEIDFVHSYQKVISSDDFGKFEIHDNINPFEFELVDNSNSRKATVSSLFNEQVLEDIKVYPNPTNAQFKIVLEEGKPQQIDVFDIHGQHQLYLTPTNGSFTLPDHLPNGIYFVIFSANTKRYILKVIKSL</sequence>
<evidence type="ECO:0000256" key="2">
    <source>
        <dbReference type="ARBA" id="ARBA00023157"/>
    </source>
</evidence>
<feature type="signal peptide" evidence="3">
    <location>
        <begin position="1"/>
        <end position="25"/>
    </location>
</feature>
<dbReference type="Gene3D" id="2.60.120.200">
    <property type="match status" value="2"/>
</dbReference>
<proteinExistence type="predicted"/>
<dbReference type="InterPro" id="IPR013320">
    <property type="entry name" value="ConA-like_dom_sf"/>
</dbReference>
<organism evidence="5 6">
    <name type="scientific">Flammeovirga aprica JL-4</name>
    <dbReference type="NCBI Taxonomy" id="694437"/>
    <lineage>
        <taxon>Bacteria</taxon>
        <taxon>Pseudomonadati</taxon>
        <taxon>Bacteroidota</taxon>
        <taxon>Cytophagia</taxon>
        <taxon>Cytophagales</taxon>
        <taxon>Flammeovirgaceae</taxon>
        <taxon>Flammeovirga</taxon>
    </lineage>
</organism>
<dbReference type="Pfam" id="PF13385">
    <property type="entry name" value="Laminin_G_3"/>
    <property type="match status" value="2"/>
</dbReference>
<accession>A0A7X9S0E3</accession>
<feature type="domain" description="LamG-like jellyroll fold" evidence="4">
    <location>
        <begin position="56"/>
        <end position="178"/>
    </location>
</feature>
<dbReference type="InterPro" id="IPR026444">
    <property type="entry name" value="Secre_tail"/>
</dbReference>
<dbReference type="PANTHER" id="PTHR47635:SF2">
    <property type="entry name" value="LAMG-LIKE JELLYROLL FOLD DOMAIN-CONTAINING PROTEIN"/>
    <property type="match status" value="1"/>
</dbReference>
<dbReference type="EMBL" id="JABANE010000128">
    <property type="protein sequence ID" value="NME72036.1"/>
    <property type="molecule type" value="Genomic_DNA"/>
</dbReference>
<name>A0A7X9S0E3_9BACT</name>
<dbReference type="GO" id="GO:0004553">
    <property type="term" value="F:hydrolase activity, hydrolyzing O-glycosyl compounds"/>
    <property type="evidence" value="ECO:0007669"/>
    <property type="project" value="UniProtKB-ARBA"/>
</dbReference>
<gene>
    <name evidence="5" type="ORF">HHU12_28990</name>
</gene>
<dbReference type="GO" id="GO:0005975">
    <property type="term" value="P:carbohydrate metabolic process"/>
    <property type="evidence" value="ECO:0007669"/>
    <property type="project" value="UniProtKB-ARBA"/>
</dbReference>
<dbReference type="InterPro" id="IPR001791">
    <property type="entry name" value="Laminin_G"/>
</dbReference>
<evidence type="ECO:0000259" key="4">
    <source>
        <dbReference type="SMART" id="SM00560"/>
    </source>
</evidence>
<dbReference type="PANTHER" id="PTHR47635">
    <property type="entry name" value="CUB DOMAIN-CONTAINING PROTEIN"/>
    <property type="match status" value="1"/>
</dbReference>
<keyword evidence="6" id="KW-1185">Reference proteome</keyword>
<dbReference type="SMART" id="SM00560">
    <property type="entry name" value="LamGL"/>
    <property type="match status" value="1"/>
</dbReference>
<keyword evidence="1 3" id="KW-0732">Signal</keyword>
<evidence type="ECO:0000256" key="1">
    <source>
        <dbReference type="ARBA" id="ARBA00022729"/>
    </source>
</evidence>
<dbReference type="SUPFAM" id="SSF49899">
    <property type="entry name" value="Concanavalin A-like lectins/glucanases"/>
    <property type="match status" value="2"/>
</dbReference>
<evidence type="ECO:0000256" key="3">
    <source>
        <dbReference type="SAM" id="SignalP"/>
    </source>
</evidence>
<dbReference type="CDD" id="cd00110">
    <property type="entry name" value="LamG"/>
    <property type="match status" value="1"/>
</dbReference>
<evidence type="ECO:0000313" key="5">
    <source>
        <dbReference type="EMBL" id="NME72036.1"/>
    </source>
</evidence>
<evidence type="ECO:0000313" key="6">
    <source>
        <dbReference type="Proteomes" id="UP000576082"/>
    </source>
</evidence>
<dbReference type="Proteomes" id="UP000576082">
    <property type="component" value="Unassembled WGS sequence"/>
</dbReference>
<reference evidence="5 6" key="1">
    <citation type="submission" date="2020-04" db="EMBL/GenBank/DDBJ databases">
        <title>Flammeovirga sp. SR4, a novel species isolated from seawater.</title>
        <authorList>
            <person name="Wang X."/>
        </authorList>
    </citation>
    <scope>NUCLEOTIDE SEQUENCE [LARGE SCALE GENOMIC DNA]</scope>
    <source>
        <strain evidence="5 6">ATCC 23126</strain>
    </source>
</reference>
<dbReference type="InterPro" id="IPR006558">
    <property type="entry name" value="LamG-like"/>
</dbReference>
<dbReference type="Pfam" id="PF18962">
    <property type="entry name" value="Por_Secre_tail"/>
    <property type="match status" value="1"/>
</dbReference>
<comment type="caution">
    <text evidence="5">The sequence shown here is derived from an EMBL/GenBank/DDBJ whole genome shotgun (WGS) entry which is preliminary data.</text>
</comment>
<keyword evidence="2" id="KW-1015">Disulfide bond</keyword>